<dbReference type="InterPro" id="IPR029060">
    <property type="entry name" value="PIN-like_dom_sf"/>
</dbReference>
<proteinExistence type="predicted"/>
<sequence>MDHKILVIDTNIIFPALIPQKSKIRNLLFDSDIKFYAPNFLIYEIYAHKEKILKSSKLNEHNFYILFNNILECIRFVPMDLIDMQSRHKAYELCKGIDEKDTPFVALAIYLDCPLWTGDKTLKKGLLKKGFKLLY</sequence>
<evidence type="ECO:0000259" key="1">
    <source>
        <dbReference type="SMART" id="SM00670"/>
    </source>
</evidence>
<dbReference type="Pfam" id="PF10130">
    <property type="entry name" value="PIN_2"/>
    <property type="match status" value="1"/>
</dbReference>
<accession>A0A1I2EV99</accession>
<dbReference type="CDD" id="cd09871">
    <property type="entry name" value="PIN_MtVapC28-VapC30-like"/>
    <property type="match status" value="1"/>
</dbReference>
<protein>
    <submittedName>
        <fullName evidence="2">Predicted nucleic acid-binding protein, contains PIN domain</fullName>
    </submittedName>
</protein>
<dbReference type="SMART" id="SM00670">
    <property type="entry name" value="PINc"/>
    <property type="match status" value="1"/>
</dbReference>
<reference evidence="2 3" key="1">
    <citation type="submission" date="2016-10" db="EMBL/GenBank/DDBJ databases">
        <authorList>
            <person name="de Groot N.N."/>
        </authorList>
    </citation>
    <scope>NUCLEOTIDE SEQUENCE [LARGE SCALE GENOMIC DNA]</scope>
    <source>
        <strain evidence="2 3">DSM 19012</strain>
    </source>
</reference>
<dbReference type="OrthoDB" id="799916at2"/>
<organism evidence="2 3">
    <name type="scientific">Thermophagus xiamenensis</name>
    <dbReference type="NCBI Taxonomy" id="385682"/>
    <lineage>
        <taxon>Bacteria</taxon>
        <taxon>Pseudomonadati</taxon>
        <taxon>Bacteroidota</taxon>
        <taxon>Bacteroidia</taxon>
        <taxon>Marinilabiliales</taxon>
        <taxon>Marinilabiliaceae</taxon>
        <taxon>Thermophagus</taxon>
    </lineage>
</organism>
<evidence type="ECO:0000313" key="2">
    <source>
        <dbReference type="EMBL" id="SFE96251.1"/>
    </source>
</evidence>
<feature type="domain" description="PIN" evidence="1">
    <location>
        <begin position="4"/>
        <end position="124"/>
    </location>
</feature>
<name>A0A1I2EV99_9BACT</name>
<dbReference type="Gene3D" id="3.40.50.1010">
    <property type="entry name" value="5'-nuclease"/>
    <property type="match status" value="1"/>
</dbReference>
<dbReference type="InterPro" id="IPR002716">
    <property type="entry name" value="PIN_dom"/>
</dbReference>
<dbReference type="Proteomes" id="UP000181976">
    <property type="component" value="Unassembled WGS sequence"/>
</dbReference>
<dbReference type="eggNOG" id="COG5378">
    <property type="taxonomic scope" value="Bacteria"/>
</dbReference>
<gene>
    <name evidence="2" type="ORF">SAMN05444380_12440</name>
</gene>
<dbReference type="RefSeq" id="WP_010527481.1">
    <property type="nucleotide sequence ID" value="NZ_AFSL01000048.1"/>
</dbReference>
<dbReference type="InParanoid" id="A0A1I2EV99"/>
<dbReference type="SUPFAM" id="SSF88723">
    <property type="entry name" value="PIN domain-like"/>
    <property type="match status" value="1"/>
</dbReference>
<dbReference type="AlphaFoldDB" id="A0A1I2EV99"/>
<dbReference type="EMBL" id="FONA01000024">
    <property type="protein sequence ID" value="SFE96251.1"/>
    <property type="molecule type" value="Genomic_DNA"/>
</dbReference>
<keyword evidence="3" id="KW-1185">Reference proteome</keyword>
<evidence type="ECO:0000313" key="3">
    <source>
        <dbReference type="Proteomes" id="UP000181976"/>
    </source>
</evidence>